<evidence type="ECO:0000313" key="1">
    <source>
        <dbReference type="EMBL" id="EKM81733.1"/>
    </source>
</evidence>
<proteinExistence type="predicted"/>
<name>K5XEE4_AGABU</name>
<protein>
    <recommendedName>
        <fullName evidence="3">Methyltransferase type 11 domain-containing protein</fullName>
    </recommendedName>
</protein>
<organism evidence="1 2">
    <name type="scientific">Agaricus bisporus var. burnettii (strain JB137-S8 / ATCC MYA-4627 / FGSC 10392)</name>
    <name type="common">White button mushroom</name>
    <dbReference type="NCBI Taxonomy" id="597362"/>
    <lineage>
        <taxon>Eukaryota</taxon>
        <taxon>Fungi</taxon>
        <taxon>Dikarya</taxon>
        <taxon>Basidiomycota</taxon>
        <taxon>Agaricomycotina</taxon>
        <taxon>Agaricomycetes</taxon>
        <taxon>Agaricomycetidae</taxon>
        <taxon>Agaricales</taxon>
        <taxon>Agaricineae</taxon>
        <taxon>Agaricaceae</taxon>
        <taxon>Agaricus</taxon>
    </lineage>
</organism>
<reference evidence="2" key="1">
    <citation type="journal article" date="2012" name="Proc. Natl. Acad. Sci. U.S.A.">
        <title>Genome sequence of the button mushroom Agaricus bisporus reveals mechanisms governing adaptation to a humic-rich ecological niche.</title>
        <authorList>
            <person name="Morin E."/>
            <person name="Kohler A."/>
            <person name="Baker A.R."/>
            <person name="Foulongne-Oriol M."/>
            <person name="Lombard V."/>
            <person name="Nagy L.G."/>
            <person name="Ohm R.A."/>
            <person name="Patyshakuliyeva A."/>
            <person name="Brun A."/>
            <person name="Aerts A.L."/>
            <person name="Bailey A.M."/>
            <person name="Billette C."/>
            <person name="Coutinho P.M."/>
            <person name="Deakin G."/>
            <person name="Doddapaneni H."/>
            <person name="Floudas D."/>
            <person name="Grimwood J."/>
            <person name="Hilden K."/>
            <person name="Kuees U."/>
            <person name="LaButti K.M."/>
            <person name="Lapidus A."/>
            <person name="Lindquist E.A."/>
            <person name="Lucas S.M."/>
            <person name="Murat C."/>
            <person name="Riley R.W."/>
            <person name="Salamov A.A."/>
            <person name="Schmutz J."/>
            <person name="Subramanian V."/>
            <person name="Woesten H.A.B."/>
            <person name="Xu J."/>
            <person name="Eastwood D.C."/>
            <person name="Foster G.D."/>
            <person name="Sonnenberg A.S."/>
            <person name="Cullen D."/>
            <person name="de Vries R.P."/>
            <person name="Lundell T."/>
            <person name="Hibbett D.S."/>
            <person name="Henrissat B."/>
            <person name="Burton K.S."/>
            <person name="Kerrigan R.W."/>
            <person name="Challen M.P."/>
            <person name="Grigoriev I.V."/>
            <person name="Martin F."/>
        </authorList>
    </citation>
    <scope>NUCLEOTIDE SEQUENCE [LARGE SCALE GENOMIC DNA]</scope>
    <source>
        <strain evidence="2">JB137-S8 / ATCC MYA-4627 / FGSC 10392</strain>
    </source>
</reference>
<evidence type="ECO:0000313" key="2">
    <source>
        <dbReference type="Proteomes" id="UP000008493"/>
    </source>
</evidence>
<dbReference type="SUPFAM" id="SSF53335">
    <property type="entry name" value="S-adenosyl-L-methionine-dependent methyltransferases"/>
    <property type="match status" value="1"/>
</dbReference>
<dbReference type="EMBL" id="JH971387">
    <property type="protein sequence ID" value="EKM81733.1"/>
    <property type="molecule type" value="Genomic_DNA"/>
</dbReference>
<dbReference type="KEGG" id="abp:AGABI1DRAFT105219"/>
<sequence>MAIRFQQADVIGIDIVMPSMPGALPSNYRFEQLDLAEGIPDEYTGRSDIMHCRCTVQHMKDPPKLVNELVRCLKPALPRHYRTNELGGLVIIPEVIVGVLDEERKPVTSFFYNSEIDDEKNIINARKLSGIGGYLVFLDQLIRSPNYRAANVLLESTGVVRNIRFEEFLSPVGWAGKDIRHGEEIGALLCTMLKTIFETLYKKLISHGVPVVVVDALNERAIVELKERRYIAWNCTSAIASDEAAS</sequence>
<gene>
    <name evidence="1" type="ORF">AGABI1DRAFT_105219</name>
</gene>
<dbReference type="HOGENOM" id="CLU_1329089_0_0_1"/>
<evidence type="ECO:0008006" key="3">
    <source>
        <dbReference type="Google" id="ProtNLM"/>
    </source>
</evidence>
<dbReference type="GeneID" id="18822110"/>
<dbReference type="Gene3D" id="3.40.50.150">
    <property type="entry name" value="Vaccinia Virus protein VP39"/>
    <property type="match status" value="1"/>
</dbReference>
<dbReference type="InParanoid" id="K5XEE4"/>
<dbReference type="AlphaFoldDB" id="K5XEE4"/>
<accession>K5XEE4</accession>
<dbReference type="RefSeq" id="XP_007327579.1">
    <property type="nucleotide sequence ID" value="XM_007327517.1"/>
</dbReference>
<dbReference type="Proteomes" id="UP000008493">
    <property type="component" value="Unassembled WGS sequence"/>
</dbReference>
<dbReference type="OrthoDB" id="2013972at2759"/>
<dbReference type="InterPro" id="IPR029063">
    <property type="entry name" value="SAM-dependent_MTases_sf"/>
</dbReference>
<keyword evidence="2" id="KW-1185">Reference proteome</keyword>
<dbReference type="OMA" id="IGIDIVM"/>